<dbReference type="Pfam" id="PF03551">
    <property type="entry name" value="PadR"/>
    <property type="match status" value="1"/>
</dbReference>
<feature type="region of interest" description="Disordered" evidence="1">
    <location>
        <begin position="1"/>
        <end position="63"/>
    </location>
</feature>
<reference evidence="3" key="2">
    <citation type="submission" date="2023-12" db="EMBL/GenBank/DDBJ databases">
        <authorList>
            <person name="Sun Q."/>
            <person name="Inoue M."/>
        </authorList>
    </citation>
    <scope>NUCLEOTIDE SEQUENCE</scope>
    <source>
        <strain evidence="3">JCM 17590</strain>
    </source>
</reference>
<dbReference type="Gene3D" id="1.10.10.10">
    <property type="entry name" value="Winged helix-like DNA-binding domain superfamily/Winged helix DNA-binding domain"/>
    <property type="match status" value="1"/>
</dbReference>
<name>A0ABP7ZMR5_9MICO</name>
<feature type="domain" description="Transcription regulator PadR N-terminal" evidence="2">
    <location>
        <begin position="94"/>
        <end position="162"/>
    </location>
</feature>
<dbReference type="InterPro" id="IPR005149">
    <property type="entry name" value="Tscrpt_reg_PadR_N"/>
</dbReference>
<gene>
    <name evidence="3" type="ORF">GCM10022286_27440</name>
</gene>
<accession>A0ABP7ZMR5</accession>
<dbReference type="EMBL" id="BAABBV010000002">
    <property type="protein sequence ID" value="GAA4164959.1"/>
    <property type="molecule type" value="Genomic_DNA"/>
</dbReference>
<dbReference type="PANTHER" id="PTHR43252:SF2">
    <property type="entry name" value="TRANSCRIPTION REGULATOR, PADR-LIKE FAMILY"/>
    <property type="match status" value="1"/>
</dbReference>
<evidence type="ECO:0000259" key="2">
    <source>
        <dbReference type="Pfam" id="PF03551"/>
    </source>
</evidence>
<sequence>MRYDNTSHHDFDGHNGHHDGHERGGFRGARGFHPRPGFDGARFHHDGPGFGGPFGGRGMRGGFGGFGPSFDPADFARGGRGRRRASRGDIRAALLSLLAEAPASGYALIKAIGEKTDGLWVPSPGSVYPTLQQLVDEELIAPSGEGRKTEYTLTDAGRAYVDEHADELAAAWQAAPSRSGADAELFTSIGKLMGAIHQLRFVATDEQRTAAAGKIDELRKALYEILAES</sequence>
<dbReference type="Proteomes" id="UP001415169">
    <property type="component" value="Unassembled WGS sequence"/>
</dbReference>
<feature type="compositionally biased region" description="Gly residues" evidence="1">
    <location>
        <begin position="48"/>
        <end position="63"/>
    </location>
</feature>
<reference evidence="3" key="1">
    <citation type="journal article" date="2014" name="Int. J. Syst. Evol. Microbiol.">
        <title>Complete genome of a new Firmicutes species belonging to the dominant human colonic microbiota ('Ruminococcus bicirculans') reveals two chromosomes and a selective capacity to utilize plant glucans.</title>
        <authorList>
            <consortium name="NISC Comparative Sequencing Program"/>
            <person name="Wegmann U."/>
            <person name="Louis P."/>
            <person name="Goesmann A."/>
            <person name="Henrissat B."/>
            <person name="Duncan S.H."/>
            <person name="Flint H.J."/>
        </authorList>
    </citation>
    <scope>NUCLEOTIDE SEQUENCE</scope>
    <source>
        <strain evidence="3">JCM 17590</strain>
    </source>
</reference>
<dbReference type="RefSeq" id="WP_344792447.1">
    <property type="nucleotide sequence ID" value="NZ_BAABBV010000002.1"/>
</dbReference>
<feature type="compositionally biased region" description="Basic and acidic residues" evidence="1">
    <location>
        <begin position="1"/>
        <end position="25"/>
    </location>
</feature>
<protein>
    <recommendedName>
        <fullName evidence="2">Transcription regulator PadR N-terminal domain-containing protein</fullName>
    </recommendedName>
</protein>
<organism evidence="3 4">
    <name type="scientific">Gryllotalpicola daejeonensis</name>
    <dbReference type="NCBI Taxonomy" id="993087"/>
    <lineage>
        <taxon>Bacteria</taxon>
        <taxon>Bacillati</taxon>
        <taxon>Actinomycetota</taxon>
        <taxon>Actinomycetes</taxon>
        <taxon>Micrococcales</taxon>
        <taxon>Microbacteriaceae</taxon>
        <taxon>Gryllotalpicola</taxon>
    </lineage>
</organism>
<evidence type="ECO:0000313" key="4">
    <source>
        <dbReference type="Proteomes" id="UP001415169"/>
    </source>
</evidence>
<evidence type="ECO:0000313" key="3">
    <source>
        <dbReference type="EMBL" id="GAA4164959.1"/>
    </source>
</evidence>
<dbReference type="SUPFAM" id="SSF46785">
    <property type="entry name" value="Winged helix' DNA-binding domain"/>
    <property type="match status" value="1"/>
</dbReference>
<dbReference type="InterPro" id="IPR036388">
    <property type="entry name" value="WH-like_DNA-bd_sf"/>
</dbReference>
<comment type="caution">
    <text evidence="3">The sequence shown here is derived from an EMBL/GenBank/DDBJ whole genome shotgun (WGS) entry which is preliminary data.</text>
</comment>
<proteinExistence type="predicted"/>
<keyword evidence="4" id="KW-1185">Reference proteome</keyword>
<evidence type="ECO:0000256" key="1">
    <source>
        <dbReference type="SAM" id="MobiDB-lite"/>
    </source>
</evidence>
<dbReference type="PANTHER" id="PTHR43252">
    <property type="entry name" value="TRANSCRIPTIONAL REGULATOR YQJI"/>
    <property type="match status" value="1"/>
</dbReference>
<dbReference type="InterPro" id="IPR036390">
    <property type="entry name" value="WH_DNA-bd_sf"/>
</dbReference>